<name>A0AAT9FHL8_9BACT</name>
<evidence type="ECO:0000256" key="6">
    <source>
        <dbReference type="SAM" id="MobiDB-lite"/>
    </source>
</evidence>
<dbReference type="KEGG" id="osu:NT6N_05220"/>
<gene>
    <name evidence="8" type="ORF">NT6N_05220</name>
</gene>
<feature type="binding site" evidence="5">
    <location>
        <position position="84"/>
    </location>
    <ligand>
        <name>ATP</name>
        <dbReference type="ChEBI" id="CHEBI:30616"/>
    </ligand>
</feature>
<dbReference type="InterPro" id="IPR005532">
    <property type="entry name" value="SUMF_dom"/>
</dbReference>
<reference evidence="8" key="1">
    <citation type="submission" date="2024-07" db="EMBL/GenBank/DDBJ databases">
        <title>Complete genome sequence of Verrucomicrobiaceae bacterium NT6N.</title>
        <authorList>
            <person name="Huang C."/>
            <person name="Takami H."/>
            <person name="Hamasaki K."/>
        </authorList>
    </citation>
    <scope>NUCLEOTIDE SEQUENCE</scope>
    <source>
        <strain evidence="8">NT6N</strain>
    </source>
</reference>
<dbReference type="InterPro" id="IPR042095">
    <property type="entry name" value="SUMF_sf"/>
</dbReference>
<dbReference type="SUPFAM" id="SSF56112">
    <property type="entry name" value="Protein kinase-like (PK-like)"/>
    <property type="match status" value="1"/>
</dbReference>
<organism evidence="8">
    <name type="scientific">Oceaniferula spumae</name>
    <dbReference type="NCBI Taxonomy" id="2979115"/>
    <lineage>
        <taxon>Bacteria</taxon>
        <taxon>Pseudomonadati</taxon>
        <taxon>Verrucomicrobiota</taxon>
        <taxon>Verrucomicrobiia</taxon>
        <taxon>Verrucomicrobiales</taxon>
        <taxon>Verrucomicrobiaceae</taxon>
        <taxon>Oceaniferula</taxon>
    </lineage>
</organism>
<dbReference type="InterPro" id="IPR011009">
    <property type="entry name" value="Kinase-like_dom_sf"/>
</dbReference>
<evidence type="ECO:0000256" key="1">
    <source>
        <dbReference type="ARBA" id="ARBA00022679"/>
    </source>
</evidence>
<evidence type="ECO:0000256" key="5">
    <source>
        <dbReference type="PROSITE-ProRule" id="PRU10141"/>
    </source>
</evidence>
<dbReference type="GO" id="GO:0004674">
    <property type="term" value="F:protein serine/threonine kinase activity"/>
    <property type="evidence" value="ECO:0007669"/>
    <property type="project" value="TreeGrafter"/>
</dbReference>
<evidence type="ECO:0000259" key="7">
    <source>
        <dbReference type="PROSITE" id="PS50011"/>
    </source>
</evidence>
<dbReference type="PROSITE" id="PS00107">
    <property type="entry name" value="PROTEIN_KINASE_ATP"/>
    <property type="match status" value="1"/>
</dbReference>
<dbReference type="PROSITE" id="PS50011">
    <property type="entry name" value="PROTEIN_KINASE_DOM"/>
    <property type="match status" value="1"/>
</dbReference>
<dbReference type="CDD" id="cd14014">
    <property type="entry name" value="STKc_PknB_like"/>
    <property type="match status" value="1"/>
</dbReference>
<keyword evidence="1" id="KW-0808">Transferase</keyword>
<dbReference type="GO" id="GO:0005524">
    <property type="term" value="F:ATP binding"/>
    <property type="evidence" value="ECO:0007669"/>
    <property type="project" value="UniProtKB-UniRule"/>
</dbReference>
<dbReference type="PANTHER" id="PTHR43289">
    <property type="entry name" value="MITOGEN-ACTIVATED PROTEIN KINASE KINASE KINASE 20-RELATED"/>
    <property type="match status" value="1"/>
</dbReference>
<dbReference type="SMART" id="SM00220">
    <property type="entry name" value="S_TKc"/>
    <property type="match status" value="1"/>
</dbReference>
<evidence type="ECO:0000256" key="3">
    <source>
        <dbReference type="ARBA" id="ARBA00022777"/>
    </source>
</evidence>
<evidence type="ECO:0000256" key="2">
    <source>
        <dbReference type="ARBA" id="ARBA00022741"/>
    </source>
</evidence>
<dbReference type="SUPFAM" id="SSF56436">
    <property type="entry name" value="C-type lectin-like"/>
    <property type="match status" value="2"/>
</dbReference>
<evidence type="ECO:0000313" key="8">
    <source>
        <dbReference type="EMBL" id="BDS05482.1"/>
    </source>
</evidence>
<dbReference type="AlphaFoldDB" id="A0AAT9FHL8"/>
<dbReference type="Gene3D" id="3.30.200.20">
    <property type="entry name" value="Phosphorylase Kinase, domain 1"/>
    <property type="match status" value="1"/>
</dbReference>
<sequence length="841" mass="94727">MPPPNQPKSDDQISPTEDGKGVNPAKMLQRVLKSLETQADNSDWEAPEIDSVNGYRVESLIGRGGMGAVYKVVHEDLQRVCALKLLPVSADSRPDFGERFMQEARAMARLHHPNIVHVYDFGRTDDGHLYYVMEYVEGADLSVLMKEGRVDSDHARDIVLQVCDALHYAHRMGFVHRDIKPGNIILDDQGCVKVADFGLAKMLRDETQSAPPDFTLTMQGEVLGTPGYMSPEQSCGDPVDHRTDIYALGVIYYQMLTGSLPLGHFNPPSAITKSDGQLDAVVMRLLSKNPEDRYQQAIDVRDAITVSSVRVDKKQSGKWMKLGLVAALVAVSALATAAFIRNSESPKGEGVAQQAEVVLPNASQPYSNSLEMSFLPVRGTSVLFSQWETRWDDWDQFIEETGYDWEGPTFNEPGGHPALNISWQDANAFCEWLTEKERAAGLIAPTMNYRLPTDWEWSCAVGLYSEQGDSPKQRSGQIKNDYPWGLEWPPPENMTMELDQSEAFDIVESICFAHGWLSGPMRPELQEKIVQVTHRLYQRPWREKVEKTSWDFVQIPQQLGNAMIMATDTAVVRYWKNKTVVLLGECMGHHAAALIGTIGWNVPDWSDQEFIDFVLQADWGQQNILKVWTCIHWDSAKQAYCLAGERYARQNFAKESSNFEGGQVAGILGNGKLEFLAAPVAKYYRPMFIFEGRLSHEDLVKVTEDAYAAYQEKWYKVTAKLYRDLMPEYENEWRRRSRAANLGVKNQFGIQGMAGGAKEWVADAYELGDSDYGTLRGGSIRLLARGPRLKDLEGDDQQVVDTIVKTAVPAKLELLSSYRQKEAKDSRKPWYGFRTVLAFEE</sequence>
<keyword evidence="3" id="KW-0418">Kinase</keyword>
<evidence type="ECO:0000256" key="4">
    <source>
        <dbReference type="ARBA" id="ARBA00022840"/>
    </source>
</evidence>
<accession>A0AAT9FHL8</accession>
<dbReference type="InterPro" id="IPR017441">
    <property type="entry name" value="Protein_kinase_ATP_BS"/>
</dbReference>
<dbReference type="Gene3D" id="1.10.510.10">
    <property type="entry name" value="Transferase(Phosphotransferase) domain 1"/>
    <property type="match status" value="1"/>
</dbReference>
<feature type="region of interest" description="Disordered" evidence="6">
    <location>
        <begin position="1"/>
        <end position="25"/>
    </location>
</feature>
<proteinExistence type="predicted"/>
<dbReference type="InterPro" id="IPR000719">
    <property type="entry name" value="Prot_kinase_dom"/>
</dbReference>
<dbReference type="Gene3D" id="3.90.1580.10">
    <property type="entry name" value="paralog of FGE (formylglycine-generating enzyme)"/>
    <property type="match status" value="2"/>
</dbReference>
<dbReference type="PANTHER" id="PTHR43289:SF30">
    <property type="entry name" value="NON-SPECIFIC SERINE_THREONINE PROTEIN KINASE"/>
    <property type="match status" value="1"/>
</dbReference>
<keyword evidence="2 5" id="KW-0547">Nucleotide-binding</keyword>
<feature type="domain" description="Protein kinase" evidence="7">
    <location>
        <begin position="55"/>
        <end position="305"/>
    </location>
</feature>
<dbReference type="InterPro" id="IPR008271">
    <property type="entry name" value="Ser/Thr_kinase_AS"/>
</dbReference>
<dbReference type="PROSITE" id="PS00108">
    <property type="entry name" value="PROTEIN_KINASE_ST"/>
    <property type="match status" value="1"/>
</dbReference>
<dbReference type="InterPro" id="IPR016187">
    <property type="entry name" value="CTDL_fold"/>
</dbReference>
<keyword evidence="4 5" id="KW-0067">ATP-binding</keyword>
<protein>
    <recommendedName>
        <fullName evidence="7">Protein kinase domain-containing protein</fullName>
    </recommendedName>
</protein>
<dbReference type="EMBL" id="AP026866">
    <property type="protein sequence ID" value="BDS05482.1"/>
    <property type="molecule type" value="Genomic_DNA"/>
</dbReference>
<dbReference type="Pfam" id="PF03781">
    <property type="entry name" value="FGE-sulfatase"/>
    <property type="match status" value="1"/>
</dbReference>
<dbReference type="Pfam" id="PF00069">
    <property type="entry name" value="Pkinase"/>
    <property type="match status" value="1"/>
</dbReference>